<evidence type="ECO:0000313" key="3">
    <source>
        <dbReference type="Proteomes" id="UP000473470"/>
    </source>
</evidence>
<gene>
    <name evidence="2" type="ORF">F7R25_04085</name>
</gene>
<protein>
    <recommendedName>
        <fullName evidence="4">DUF4852 domain-containing protein</fullName>
    </recommendedName>
</protein>
<organism evidence="2 3">
    <name type="scientific">Burkholderia stagnalis</name>
    <dbReference type="NCBI Taxonomy" id="1503054"/>
    <lineage>
        <taxon>Bacteria</taxon>
        <taxon>Pseudomonadati</taxon>
        <taxon>Pseudomonadota</taxon>
        <taxon>Betaproteobacteria</taxon>
        <taxon>Burkholderiales</taxon>
        <taxon>Burkholderiaceae</taxon>
        <taxon>Burkholderia</taxon>
        <taxon>Burkholderia cepacia complex</taxon>
    </lineage>
</organism>
<reference evidence="2 3" key="1">
    <citation type="submission" date="2019-09" db="EMBL/GenBank/DDBJ databases">
        <title>Draft genome sequences of 48 bacterial type strains from the CCUG.</title>
        <authorList>
            <person name="Tunovic T."/>
            <person name="Pineiro-Iglesias B."/>
            <person name="Unosson C."/>
            <person name="Inganas E."/>
            <person name="Ohlen M."/>
            <person name="Cardew S."/>
            <person name="Jensie-Markopoulos S."/>
            <person name="Salva-Serra F."/>
            <person name="Jaen-Luchoro D."/>
            <person name="Karlsson R."/>
            <person name="Svensson-Stadler L."/>
            <person name="Chun J."/>
            <person name="Moore E."/>
        </authorList>
    </citation>
    <scope>NUCLEOTIDE SEQUENCE [LARGE SCALE GENOMIC DNA]</scope>
    <source>
        <strain evidence="2 3">CCUG 65686</strain>
    </source>
</reference>
<evidence type="ECO:0000256" key="1">
    <source>
        <dbReference type="SAM" id="SignalP"/>
    </source>
</evidence>
<keyword evidence="1" id="KW-0732">Signal</keyword>
<comment type="caution">
    <text evidence="2">The sequence shown here is derived from an EMBL/GenBank/DDBJ whole genome shotgun (WGS) entry which is preliminary data.</text>
</comment>
<dbReference type="Proteomes" id="UP000473470">
    <property type="component" value="Unassembled WGS sequence"/>
</dbReference>
<evidence type="ECO:0000313" key="2">
    <source>
        <dbReference type="EMBL" id="KAB0640684.1"/>
    </source>
</evidence>
<accession>A0A6L3N425</accession>
<dbReference type="RefSeq" id="WP_150998456.1">
    <property type="nucleotide sequence ID" value="NZ_CABVPM010000001.1"/>
</dbReference>
<name>A0A6L3N425_9BURK</name>
<feature type="chain" id="PRO_5027029924" description="DUF4852 domain-containing protein" evidence="1">
    <location>
        <begin position="25"/>
        <end position="294"/>
    </location>
</feature>
<dbReference type="EMBL" id="VZOK01000004">
    <property type="protein sequence ID" value="KAB0640684.1"/>
    <property type="molecule type" value="Genomic_DNA"/>
</dbReference>
<sequence length="294" mass="32862">MAPSKLFATVAAALSLTVCTSALADSTGIARRSSEGRVYETTFDMTSQFKDGDATYNTWRDFYWSKAKKDYQGLAEDFSVEYNKDSNAFGKQDLLKTLTPKLDASYNAAQRIKNVSIKTPFIASVKGYQPGKGFAVYASVNKTNFIDKYRNLGYGSGRYYLVLLNPSFKTSGFNQATDYFFNPDEQTARKLEGYLSAHRKNANDLVLMNIQVNGYVLYTESQGNDRYTVIAPDSITLLGKNREPIVTIESKYMDKTVLIQNDMDGDPTIRELFKKIKKAFGVKDAPKTGGVYLS</sequence>
<evidence type="ECO:0008006" key="4">
    <source>
        <dbReference type="Google" id="ProtNLM"/>
    </source>
</evidence>
<dbReference type="AlphaFoldDB" id="A0A6L3N425"/>
<proteinExistence type="predicted"/>
<feature type="signal peptide" evidence="1">
    <location>
        <begin position="1"/>
        <end position="24"/>
    </location>
</feature>